<evidence type="ECO:0000256" key="2">
    <source>
        <dbReference type="ARBA" id="ARBA00010992"/>
    </source>
</evidence>
<dbReference type="InterPro" id="IPR020846">
    <property type="entry name" value="MFS_dom"/>
</dbReference>
<feature type="region of interest" description="Disordered" evidence="7">
    <location>
        <begin position="567"/>
        <end position="593"/>
    </location>
</feature>
<evidence type="ECO:0000256" key="8">
    <source>
        <dbReference type="SAM" id="Phobius"/>
    </source>
</evidence>
<feature type="transmembrane region" description="Helical" evidence="8">
    <location>
        <begin position="278"/>
        <end position="303"/>
    </location>
</feature>
<dbReference type="PANTHER" id="PTHR48022:SF7">
    <property type="entry name" value="MAJOR FACILITATOR SUPERFAMILY (MFS) PROFILE DOMAIN-CONTAINING PROTEIN-RELATED"/>
    <property type="match status" value="1"/>
</dbReference>
<dbReference type="InterPro" id="IPR005828">
    <property type="entry name" value="MFS_sugar_transport-like"/>
</dbReference>
<evidence type="ECO:0000256" key="3">
    <source>
        <dbReference type="ARBA" id="ARBA00022448"/>
    </source>
</evidence>
<dbReference type="Pfam" id="PF00083">
    <property type="entry name" value="Sugar_tr"/>
    <property type="match status" value="1"/>
</dbReference>
<dbReference type="GO" id="GO:0005351">
    <property type="term" value="F:carbohydrate:proton symporter activity"/>
    <property type="evidence" value="ECO:0007669"/>
    <property type="project" value="TreeGrafter"/>
</dbReference>
<keyword evidence="3" id="KW-0813">Transport</keyword>
<organism evidence="10">
    <name type="scientific">Cyberlindnera americana</name>
    <dbReference type="NCBI Taxonomy" id="36016"/>
    <lineage>
        <taxon>Eukaryota</taxon>
        <taxon>Fungi</taxon>
        <taxon>Dikarya</taxon>
        <taxon>Ascomycota</taxon>
        <taxon>Saccharomycotina</taxon>
        <taxon>Saccharomycetes</taxon>
        <taxon>Phaffomycetales</taxon>
        <taxon>Phaffomycetaceae</taxon>
        <taxon>Cyberlindnera</taxon>
    </lineage>
</organism>
<evidence type="ECO:0000256" key="1">
    <source>
        <dbReference type="ARBA" id="ARBA00004141"/>
    </source>
</evidence>
<dbReference type="PROSITE" id="PS50850">
    <property type="entry name" value="MFS"/>
    <property type="match status" value="1"/>
</dbReference>
<dbReference type="PROSITE" id="PS00217">
    <property type="entry name" value="SUGAR_TRANSPORT_2"/>
    <property type="match status" value="1"/>
</dbReference>
<evidence type="ECO:0000256" key="4">
    <source>
        <dbReference type="ARBA" id="ARBA00022692"/>
    </source>
</evidence>
<evidence type="ECO:0000256" key="5">
    <source>
        <dbReference type="ARBA" id="ARBA00022989"/>
    </source>
</evidence>
<evidence type="ECO:0000256" key="7">
    <source>
        <dbReference type="SAM" id="MobiDB-lite"/>
    </source>
</evidence>
<feature type="transmembrane region" description="Helical" evidence="8">
    <location>
        <begin position="454"/>
        <end position="475"/>
    </location>
</feature>
<feature type="transmembrane region" description="Helical" evidence="8">
    <location>
        <begin position="112"/>
        <end position="129"/>
    </location>
</feature>
<dbReference type="Gene3D" id="1.20.1250.20">
    <property type="entry name" value="MFS general substrate transporter like domains"/>
    <property type="match status" value="1"/>
</dbReference>
<dbReference type="PRINTS" id="PR00171">
    <property type="entry name" value="SUGRTRNSPORT"/>
</dbReference>
<keyword evidence="4 8" id="KW-0812">Transmembrane</keyword>
<feature type="transmembrane region" description="Helical" evidence="8">
    <location>
        <begin position="315"/>
        <end position="337"/>
    </location>
</feature>
<feature type="transmembrane region" description="Helical" evidence="8">
    <location>
        <begin position="171"/>
        <end position="191"/>
    </location>
</feature>
<comment type="subcellular location">
    <subcellularLocation>
        <location evidence="1">Membrane</location>
        <topology evidence="1">Multi-pass membrane protein</topology>
    </subcellularLocation>
</comment>
<gene>
    <name evidence="10" type="ORF">g2804</name>
</gene>
<dbReference type="PANTHER" id="PTHR48022">
    <property type="entry name" value="PLASTIDIC GLUCOSE TRANSPORTER 4"/>
    <property type="match status" value="1"/>
</dbReference>
<feature type="region of interest" description="Disordered" evidence="7">
    <location>
        <begin position="500"/>
        <end position="529"/>
    </location>
</feature>
<dbReference type="GO" id="GO:0016020">
    <property type="term" value="C:membrane"/>
    <property type="evidence" value="ECO:0007669"/>
    <property type="project" value="UniProtKB-SubCell"/>
</dbReference>
<comment type="similarity">
    <text evidence="2">Belongs to the major facilitator superfamily. Sugar transporter (TC 2.A.1.1) family.</text>
</comment>
<feature type="transmembrane region" description="Helical" evidence="8">
    <location>
        <begin position="426"/>
        <end position="448"/>
    </location>
</feature>
<feature type="transmembrane region" description="Helical" evidence="8">
    <location>
        <begin position="84"/>
        <end position="106"/>
    </location>
</feature>
<accession>A0A5P8N8X2</accession>
<sequence length="604" mass="66605">MAWKIYNNTLILCTIALGGLMLGLETTSMAVFLSSDIFMDYFDYPGPLLQGVISGSSPASAFFGCWLAGYISDLHGRIPCIKTASFLWCVGSFISVFTWELISLIVGRAIKGLSLGCFSAVLSVYLLEVMPIEKRGLSSSVIQWCLTWGILLMFYLSFLCDYSLQDDWSFRAAWSVESLPGVLLFIFSFFLPESPKWLAYRGRMDESRLIFQKLNSSVAPLQESHSPQITEDQNSISQGALTTRQQLDAVENIIDRFEAESQACSYLDLFRSALRYHLFAGILTQAAVQLSGIGILMYYMVFICEMIGMQGDTKIMAASLQYVINIIFTIPLIFLINKMRRKDILVYGTSCLGLCICAIGSVMGYFGHQVPPIGGNESVVWEVSGTAGSWTLALCFLFVAIFASTLSCVSWLYTNEIFPLRAKAKGSAICMSVSWILSFILTFLAPLSLSSIKWGTFIVFGGCGLISSLFMGVWFPETFGKDDYDIENIFGSTLSKDIESKGESHENKSVQNASTGSNKDCESEKISRQSTMRLQLDKTIKLSPPLNDSTTPAKSFTAQSSPFLKKMGAPFDVEEDDAHEEEGSSSGTPGYYNVSASSFLGGYQ</sequence>
<feature type="region of interest" description="Disordered" evidence="7">
    <location>
        <begin position="542"/>
        <end position="561"/>
    </location>
</feature>
<feature type="domain" description="Major facilitator superfamily (MFS) profile" evidence="9">
    <location>
        <begin position="11"/>
        <end position="479"/>
    </location>
</feature>
<feature type="compositionally biased region" description="Polar residues" evidence="7">
    <location>
        <begin position="509"/>
        <end position="518"/>
    </location>
</feature>
<feature type="transmembrane region" description="Helical" evidence="8">
    <location>
        <begin position="344"/>
        <end position="367"/>
    </location>
</feature>
<reference evidence="10" key="1">
    <citation type="journal article" date="2019" name="Front. Microbiol.">
        <title>An Overview of Genes From Cyberlindnera americana, a Symbiont Yeast Isolated From the Gut of the Bark Beetle Dendroctonus rhizophagus (Curculionidae: Scolytinae), Involved in the Detoxification Process Using Genome and Transcriptome Data.</title>
        <authorList>
            <person name="Soto-Robles L.V."/>
            <person name="Torres-Banda V."/>
            <person name="Rivera-Orduna F.N."/>
            <person name="Curiel-Quesada E."/>
            <person name="Hidalgo-Lara M.E."/>
            <person name="Zuniga G."/>
        </authorList>
    </citation>
    <scope>NUCLEOTIDE SEQUENCE</scope>
    <source>
        <strain evidence="10">ChDrAdgY46</strain>
    </source>
</reference>
<dbReference type="InterPro" id="IPR050360">
    <property type="entry name" value="MFS_Sugar_Transporters"/>
</dbReference>
<name>A0A5P8N8X2_9ASCO</name>
<dbReference type="InterPro" id="IPR036259">
    <property type="entry name" value="MFS_trans_sf"/>
</dbReference>
<feature type="transmembrane region" description="Helical" evidence="8">
    <location>
        <begin position="54"/>
        <end position="72"/>
    </location>
</feature>
<dbReference type="SUPFAM" id="SSF103473">
    <property type="entry name" value="MFS general substrate transporter"/>
    <property type="match status" value="1"/>
</dbReference>
<evidence type="ECO:0000259" key="9">
    <source>
        <dbReference type="PROSITE" id="PS50850"/>
    </source>
</evidence>
<dbReference type="InterPro" id="IPR003663">
    <property type="entry name" value="Sugar/inositol_transpt"/>
</dbReference>
<keyword evidence="6 8" id="KW-0472">Membrane</keyword>
<evidence type="ECO:0000313" key="10">
    <source>
        <dbReference type="EMBL" id="QFR37113.1"/>
    </source>
</evidence>
<dbReference type="AlphaFoldDB" id="A0A5P8N8X2"/>
<feature type="transmembrane region" description="Helical" evidence="8">
    <location>
        <begin position="387"/>
        <end position="414"/>
    </location>
</feature>
<protein>
    <submittedName>
        <fullName evidence="10">MFS transporter</fullName>
    </submittedName>
</protein>
<feature type="transmembrane region" description="Helical" evidence="8">
    <location>
        <begin position="141"/>
        <end position="159"/>
    </location>
</feature>
<proteinExistence type="inferred from homology"/>
<dbReference type="EMBL" id="MK890608">
    <property type="protein sequence ID" value="QFR37113.1"/>
    <property type="molecule type" value="Genomic_DNA"/>
</dbReference>
<feature type="compositionally biased region" description="Polar residues" evidence="7">
    <location>
        <begin position="584"/>
        <end position="593"/>
    </location>
</feature>
<keyword evidence="5 8" id="KW-1133">Transmembrane helix</keyword>
<evidence type="ECO:0000256" key="6">
    <source>
        <dbReference type="ARBA" id="ARBA00023136"/>
    </source>
</evidence>
<dbReference type="InterPro" id="IPR005829">
    <property type="entry name" value="Sugar_transporter_CS"/>
</dbReference>
<feature type="compositionally biased region" description="Polar residues" evidence="7">
    <location>
        <begin position="546"/>
        <end position="561"/>
    </location>
</feature>